<sequence>MKCILTESDGYFNYMGLPPGNYIIQPDKAQLKKLKLKPQQAAYDLHISTKREGDVIDDILFILERK</sequence>
<accession>A0A5C6LL39</accession>
<protein>
    <recommendedName>
        <fullName evidence="3">Carboxypeptidase regulatory-like domain-containing protein</fullName>
    </recommendedName>
</protein>
<evidence type="ECO:0000313" key="1">
    <source>
        <dbReference type="EMBL" id="TWV93645.1"/>
    </source>
</evidence>
<dbReference type="AlphaFoldDB" id="A0A5C6LL39"/>
<reference evidence="1 2" key="1">
    <citation type="submission" date="2019-08" db="EMBL/GenBank/DDBJ databases">
        <title>Whole genome sequencing of chitin degrading bacteria Chitinophaga pinensis YS16.</title>
        <authorList>
            <person name="Singh R.P."/>
            <person name="Manchanda G."/>
            <person name="Maurya I.K."/>
            <person name="Joshi N.K."/>
            <person name="Srivastava A.K."/>
        </authorList>
    </citation>
    <scope>NUCLEOTIDE SEQUENCE [LARGE SCALE GENOMIC DNA]</scope>
    <source>
        <strain evidence="1 2">YS-16</strain>
    </source>
</reference>
<gene>
    <name evidence="1" type="ORF">FEF09_26730</name>
</gene>
<evidence type="ECO:0000313" key="2">
    <source>
        <dbReference type="Proteomes" id="UP000318815"/>
    </source>
</evidence>
<comment type="caution">
    <text evidence="1">The sequence shown here is derived from an EMBL/GenBank/DDBJ whole genome shotgun (WGS) entry which is preliminary data.</text>
</comment>
<keyword evidence="2" id="KW-1185">Reference proteome</keyword>
<dbReference type="Proteomes" id="UP000318815">
    <property type="component" value="Unassembled WGS sequence"/>
</dbReference>
<dbReference type="RefSeq" id="WP_146307937.1">
    <property type="nucleotide sequence ID" value="NZ_VOHS01000053.1"/>
</dbReference>
<name>A0A5C6LL39_9BACT</name>
<evidence type="ECO:0008006" key="3">
    <source>
        <dbReference type="Google" id="ProtNLM"/>
    </source>
</evidence>
<organism evidence="1 2">
    <name type="scientific">Chitinophaga pinensis</name>
    <dbReference type="NCBI Taxonomy" id="79329"/>
    <lineage>
        <taxon>Bacteria</taxon>
        <taxon>Pseudomonadati</taxon>
        <taxon>Bacteroidota</taxon>
        <taxon>Chitinophagia</taxon>
        <taxon>Chitinophagales</taxon>
        <taxon>Chitinophagaceae</taxon>
        <taxon>Chitinophaga</taxon>
    </lineage>
</organism>
<dbReference type="EMBL" id="VOHS01000053">
    <property type="protein sequence ID" value="TWV93645.1"/>
    <property type="molecule type" value="Genomic_DNA"/>
</dbReference>
<proteinExistence type="predicted"/>